<accession>A0AAD3SHJ5</accession>
<keyword evidence="2" id="KW-1185">Reference proteome</keyword>
<dbReference type="PANTHER" id="PTHR33305:SF11">
    <property type="entry name" value="PROTEIN ETHYLENE INSENSITIVE 3"/>
    <property type="match status" value="1"/>
</dbReference>
<evidence type="ECO:0000313" key="1">
    <source>
        <dbReference type="EMBL" id="GMH10960.1"/>
    </source>
</evidence>
<gene>
    <name evidence="1" type="ORF">Nepgr_012801</name>
</gene>
<proteinExistence type="predicted"/>
<dbReference type="GO" id="GO:0003700">
    <property type="term" value="F:DNA-binding transcription factor activity"/>
    <property type="evidence" value="ECO:0007669"/>
    <property type="project" value="InterPro"/>
</dbReference>
<dbReference type="EMBL" id="BSYO01000010">
    <property type="protein sequence ID" value="GMH10960.1"/>
    <property type="molecule type" value="Genomic_DNA"/>
</dbReference>
<dbReference type="PANTHER" id="PTHR33305">
    <property type="entry name" value="ETHYLENE INSENSITIVE 3-LIKE 2 PROTEIN"/>
    <property type="match status" value="1"/>
</dbReference>
<comment type="caution">
    <text evidence="1">The sequence shown here is derived from an EMBL/GenBank/DDBJ whole genome shotgun (WGS) entry which is preliminary data.</text>
</comment>
<dbReference type="AlphaFoldDB" id="A0AAD3SHJ5"/>
<sequence length="211" mass="23503">MTAKESVTWLAIINHEGTLARELYPDRCRPFFSSSGAGLFAINDSGEYDIEGAADEANFDGQEQKPENLNLTNLRIENNAEMPVFPQFPNPINEDDAIISDFNQKRKASVEMRQITDCQICTCGFLRCPYSQIQLGFHDRIPRDNHQLTCFYRANSGGFAVPNLQADEVKPVVVQSKPAGPNINSSGRSLIFWALSSRGWAKDDQSANVNV</sequence>
<dbReference type="GO" id="GO:0005634">
    <property type="term" value="C:nucleus"/>
    <property type="evidence" value="ECO:0007669"/>
    <property type="project" value="InterPro"/>
</dbReference>
<dbReference type="InterPro" id="IPR006957">
    <property type="entry name" value="EIN3"/>
</dbReference>
<reference evidence="1" key="1">
    <citation type="submission" date="2023-05" db="EMBL/GenBank/DDBJ databases">
        <title>Nepenthes gracilis genome sequencing.</title>
        <authorList>
            <person name="Fukushima K."/>
        </authorList>
    </citation>
    <scope>NUCLEOTIDE SEQUENCE</scope>
    <source>
        <strain evidence="1">SING2019-196</strain>
    </source>
</reference>
<evidence type="ECO:0000313" key="2">
    <source>
        <dbReference type="Proteomes" id="UP001279734"/>
    </source>
</evidence>
<organism evidence="1 2">
    <name type="scientific">Nepenthes gracilis</name>
    <name type="common">Slender pitcher plant</name>
    <dbReference type="NCBI Taxonomy" id="150966"/>
    <lineage>
        <taxon>Eukaryota</taxon>
        <taxon>Viridiplantae</taxon>
        <taxon>Streptophyta</taxon>
        <taxon>Embryophyta</taxon>
        <taxon>Tracheophyta</taxon>
        <taxon>Spermatophyta</taxon>
        <taxon>Magnoliopsida</taxon>
        <taxon>eudicotyledons</taxon>
        <taxon>Gunneridae</taxon>
        <taxon>Pentapetalae</taxon>
        <taxon>Caryophyllales</taxon>
        <taxon>Nepenthaceae</taxon>
        <taxon>Nepenthes</taxon>
    </lineage>
</organism>
<protein>
    <submittedName>
        <fullName evidence="1">Uncharacterized protein</fullName>
    </submittedName>
</protein>
<dbReference type="GO" id="GO:0003677">
    <property type="term" value="F:DNA binding"/>
    <property type="evidence" value="ECO:0007669"/>
    <property type="project" value="TreeGrafter"/>
</dbReference>
<name>A0AAD3SHJ5_NEPGR</name>
<dbReference type="Proteomes" id="UP001279734">
    <property type="component" value="Unassembled WGS sequence"/>
</dbReference>